<organism evidence="1 2">
    <name type="scientific">Riemerella anatipestifer</name>
    <name type="common">Moraxella anatipestifer</name>
    <dbReference type="NCBI Taxonomy" id="34085"/>
    <lineage>
        <taxon>Bacteria</taxon>
        <taxon>Pseudomonadati</taxon>
        <taxon>Bacteroidota</taxon>
        <taxon>Flavobacteriia</taxon>
        <taxon>Flavobacteriales</taxon>
        <taxon>Weeksellaceae</taxon>
        <taxon>Riemerella</taxon>
    </lineage>
</organism>
<evidence type="ECO:0000313" key="1">
    <source>
        <dbReference type="EMBL" id="AQY21227.1"/>
    </source>
</evidence>
<dbReference type="PROSITE" id="PS51257">
    <property type="entry name" value="PROKAR_LIPOPROTEIN"/>
    <property type="match status" value="1"/>
</dbReference>
<proteinExistence type="predicted"/>
<protein>
    <recommendedName>
        <fullName evidence="3">Lipoprotein</fullName>
    </recommendedName>
</protein>
<sequence>MLIKQKDILMKKSIALSLLAIGLTATSCKRDTTTTTTTTVDISVQNDYDAQAIQQFLKDNYFDSRGNIVAFDSSSTTDDNEKPLSDYNPQTLESGVVYIIRPNAQPDNGTTIGATDNISLMHKTMTYVATKENESVKLRSPYTFYNTISGTGTPQEDPSFYYVKNSVLTSSGKTRSYYEIEGFQEALKYFKSFNQGAETHYNLQGVIIVPSKAAFARDAHFNYAGYSLNDRTFVFNFQVYKTSARTSD</sequence>
<dbReference type="AlphaFoldDB" id="A0A1S7DQ30"/>
<dbReference type="Proteomes" id="UP000189883">
    <property type="component" value="Chromosome"/>
</dbReference>
<dbReference type="EMBL" id="CP011859">
    <property type="protein sequence ID" value="AQY21227.1"/>
    <property type="molecule type" value="Genomic_DNA"/>
</dbReference>
<reference evidence="1 2" key="1">
    <citation type="submission" date="2015-06" db="EMBL/GenBank/DDBJ databases">
        <title>R. anatipestifer strain HXb2 is the most virulent strain so far, and the genome sequence would help us uncover the pathogenesis.</title>
        <authorList>
            <person name="Hu Q."/>
            <person name="Qi J."/>
            <person name="Bo H."/>
            <person name="Liu G."/>
            <person name="Tao M."/>
            <person name="Ding Y."/>
            <person name="Xue Y."/>
        </authorList>
    </citation>
    <scope>NUCLEOTIDE SEQUENCE [LARGE SCALE GENOMIC DNA]</scope>
    <source>
        <strain evidence="1 2">HXb2</strain>
    </source>
</reference>
<name>A0A1S7DQ30_RIEAN</name>
<evidence type="ECO:0000313" key="2">
    <source>
        <dbReference type="Proteomes" id="UP000189883"/>
    </source>
</evidence>
<evidence type="ECO:0008006" key="3">
    <source>
        <dbReference type="Google" id="ProtNLM"/>
    </source>
</evidence>
<gene>
    <name evidence="1" type="ORF">AB406_0264</name>
</gene>
<accession>A0A1S7DQ30</accession>